<dbReference type="AlphaFoldDB" id="A0A0A0K807"/>
<sequence>MQHKIQPHEIEKLKGSEMDQDINVESNYGYCERNQTVPKIRSTEGIEVAEVTSKGTANHKKETQLNAEARNGDKATMINKKPYVKTQAQASIDREAQLETDKEPEDIGSPYFHRPVNQHEQKEADKKGRSFQTKDEIKDAREEWKLTHEDSSKEAKQEKKQDSKQFKMRTLIIIAGSALLASVVIVAFNFGEK</sequence>
<gene>
    <name evidence="3" type="ORF">Csa_7G298830</name>
</gene>
<feature type="compositionally biased region" description="Basic and acidic residues" evidence="1">
    <location>
        <begin position="92"/>
        <end position="101"/>
    </location>
</feature>
<dbReference type="Proteomes" id="UP000029981">
    <property type="component" value="Chromosome 7"/>
</dbReference>
<feature type="transmembrane region" description="Helical" evidence="2">
    <location>
        <begin position="170"/>
        <end position="190"/>
    </location>
</feature>
<feature type="compositionally biased region" description="Basic and acidic residues" evidence="1">
    <location>
        <begin position="117"/>
        <end position="164"/>
    </location>
</feature>
<dbReference type="Gramene" id="KGN44467">
    <property type="protein sequence ID" value="KGN44467"/>
    <property type="gene ID" value="Csa_7G298830"/>
</dbReference>
<feature type="region of interest" description="Disordered" evidence="1">
    <location>
        <begin position="53"/>
        <end position="72"/>
    </location>
</feature>
<feature type="region of interest" description="Disordered" evidence="1">
    <location>
        <begin position="85"/>
        <end position="164"/>
    </location>
</feature>
<accession>A0A0A0K807</accession>
<keyword evidence="4" id="KW-1185">Reference proteome</keyword>
<evidence type="ECO:0000313" key="3">
    <source>
        <dbReference type="EMBL" id="KGN44467.1"/>
    </source>
</evidence>
<keyword evidence="2" id="KW-1133">Transmembrane helix</keyword>
<reference evidence="3 4" key="1">
    <citation type="journal article" date="2009" name="Nat. Genet.">
        <title>The genome of the cucumber, Cucumis sativus L.</title>
        <authorList>
            <person name="Huang S."/>
            <person name="Li R."/>
            <person name="Zhang Z."/>
            <person name="Li L."/>
            <person name="Gu X."/>
            <person name="Fan W."/>
            <person name="Lucas W.J."/>
            <person name="Wang X."/>
            <person name="Xie B."/>
            <person name="Ni P."/>
            <person name="Ren Y."/>
            <person name="Zhu H."/>
            <person name="Li J."/>
            <person name="Lin K."/>
            <person name="Jin W."/>
            <person name="Fei Z."/>
            <person name="Li G."/>
            <person name="Staub J."/>
            <person name="Kilian A."/>
            <person name="van der Vossen E.A."/>
            <person name="Wu Y."/>
            <person name="Guo J."/>
            <person name="He J."/>
            <person name="Jia Z."/>
            <person name="Ren Y."/>
            <person name="Tian G."/>
            <person name="Lu Y."/>
            <person name="Ruan J."/>
            <person name="Qian W."/>
            <person name="Wang M."/>
            <person name="Huang Q."/>
            <person name="Li B."/>
            <person name="Xuan Z."/>
            <person name="Cao J."/>
            <person name="Asan"/>
            <person name="Wu Z."/>
            <person name="Zhang J."/>
            <person name="Cai Q."/>
            <person name="Bai Y."/>
            <person name="Zhao B."/>
            <person name="Han Y."/>
            <person name="Li Y."/>
            <person name="Li X."/>
            <person name="Wang S."/>
            <person name="Shi Q."/>
            <person name="Liu S."/>
            <person name="Cho W.K."/>
            <person name="Kim J.Y."/>
            <person name="Xu Y."/>
            <person name="Heller-Uszynska K."/>
            <person name="Miao H."/>
            <person name="Cheng Z."/>
            <person name="Zhang S."/>
            <person name="Wu J."/>
            <person name="Yang Y."/>
            <person name="Kang H."/>
            <person name="Li M."/>
            <person name="Liang H."/>
            <person name="Ren X."/>
            <person name="Shi Z."/>
            <person name="Wen M."/>
            <person name="Jian M."/>
            <person name="Yang H."/>
            <person name="Zhang G."/>
            <person name="Yang Z."/>
            <person name="Chen R."/>
            <person name="Liu S."/>
            <person name="Li J."/>
            <person name="Ma L."/>
            <person name="Liu H."/>
            <person name="Zhou Y."/>
            <person name="Zhao J."/>
            <person name="Fang X."/>
            <person name="Li G."/>
            <person name="Fang L."/>
            <person name="Li Y."/>
            <person name="Liu D."/>
            <person name="Zheng H."/>
            <person name="Zhang Y."/>
            <person name="Qin N."/>
            <person name="Li Z."/>
            <person name="Yang G."/>
            <person name="Yang S."/>
            <person name="Bolund L."/>
            <person name="Kristiansen K."/>
            <person name="Zheng H."/>
            <person name="Li S."/>
            <person name="Zhang X."/>
            <person name="Yang H."/>
            <person name="Wang J."/>
            <person name="Sun R."/>
            <person name="Zhang B."/>
            <person name="Jiang S."/>
            <person name="Wang J."/>
            <person name="Du Y."/>
            <person name="Li S."/>
        </authorList>
    </citation>
    <scope>NUCLEOTIDE SEQUENCE [LARGE SCALE GENOMIC DNA]</scope>
    <source>
        <strain evidence="4">cv. 9930</strain>
    </source>
</reference>
<keyword evidence="2" id="KW-0472">Membrane</keyword>
<name>A0A0A0K807_CUCSA</name>
<keyword evidence="2" id="KW-0812">Transmembrane</keyword>
<evidence type="ECO:0000256" key="1">
    <source>
        <dbReference type="SAM" id="MobiDB-lite"/>
    </source>
</evidence>
<reference evidence="3 4" key="4">
    <citation type="journal article" date="2011" name="BMC Genomics">
        <title>RNA-Seq improves annotation of protein-coding genes in the cucumber genome.</title>
        <authorList>
            <person name="Li Z."/>
            <person name="Zhang Z."/>
            <person name="Yan P."/>
            <person name="Huang S."/>
            <person name="Fei Z."/>
            <person name="Lin K."/>
        </authorList>
    </citation>
    <scope>NUCLEOTIDE SEQUENCE [LARGE SCALE GENOMIC DNA]</scope>
    <source>
        <strain evidence="4">cv. 9930</strain>
    </source>
</reference>
<protein>
    <submittedName>
        <fullName evidence="3">Uncharacterized protein</fullName>
    </submittedName>
</protein>
<evidence type="ECO:0000313" key="4">
    <source>
        <dbReference type="Proteomes" id="UP000029981"/>
    </source>
</evidence>
<dbReference type="EMBL" id="CM002928">
    <property type="protein sequence ID" value="KGN44467.1"/>
    <property type="molecule type" value="Genomic_DNA"/>
</dbReference>
<reference evidence="3 4" key="3">
    <citation type="journal article" date="2010" name="BMC Genomics">
        <title>Transcriptome sequencing and comparative analysis of cucumber flowers with different sex types.</title>
        <authorList>
            <person name="Guo S."/>
            <person name="Zheng Y."/>
            <person name="Joung J.G."/>
            <person name="Liu S."/>
            <person name="Zhang Z."/>
            <person name="Crasta O.R."/>
            <person name="Sobral B.W."/>
            <person name="Xu Y."/>
            <person name="Huang S."/>
            <person name="Fei Z."/>
        </authorList>
    </citation>
    <scope>NUCLEOTIDE SEQUENCE [LARGE SCALE GENOMIC DNA]</scope>
    <source>
        <strain evidence="4">cv. 9930</strain>
    </source>
</reference>
<evidence type="ECO:0000256" key="2">
    <source>
        <dbReference type="SAM" id="Phobius"/>
    </source>
</evidence>
<organism evidence="3 4">
    <name type="scientific">Cucumis sativus</name>
    <name type="common">Cucumber</name>
    <dbReference type="NCBI Taxonomy" id="3659"/>
    <lineage>
        <taxon>Eukaryota</taxon>
        <taxon>Viridiplantae</taxon>
        <taxon>Streptophyta</taxon>
        <taxon>Embryophyta</taxon>
        <taxon>Tracheophyta</taxon>
        <taxon>Spermatophyta</taxon>
        <taxon>Magnoliopsida</taxon>
        <taxon>eudicotyledons</taxon>
        <taxon>Gunneridae</taxon>
        <taxon>Pentapetalae</taxon>
        <taxon>rosids</taxon>
        <taxon>fabids</taxon>
        <taxon>Cucurbitales</taxon>
        <taxon>Cucurbitaceae</taxon>
        <taxon>Benincaseae</taxon>
        <taxon>Cucumis</taxon>
    </lineage>
</organism>
<reference evidence="3 4" key="2">
    <citation type="journal article" date="2009" name="PLoS ONE">
        <title>An integrated genetic and cytogenetic map of the cucumber genome.</title>
        <authorList>
            <person name="Ren Y."/>
            <person name="Zhang Z."/>
            <person name="Liu J."/>
            <person name="Staub J.E."/>
            <person name="Han Y."/>
            <person name="Cheng Z."/>
            <person name="Li X."/>
            <person name="Lu J."/>
            <person name="Miao H."/>
            <person name="Kang H."/>
            <person name="Xie B."/>
            <person name="Gu X."/>
            <person name="Wang X."/>
            <person name="Du Y."/>
            <person name="Jin W."/>
            <person name="Huang S."/>
        </authorList>
    </citation>
    <scope>NUCLEOTIDE SEQUENCE [LARGE SCALE GENOMIC DNA]</scope>
    <source>
        <strain evidence="4">cv. 9930</strain>
    </source>
</reference>
<proteinExistence type="predicted"/>